<name>A0A4W4HBG1_ELEEL</name>
<dbReference type="Proteomes" id="UP000314983">
    <property type="component" value="Chromosome 13"/>
</dbReference>
<keyword evidence="2" id="KW-1185">Reference proteome</keyword>
<dbReference type="PANTHER" id="PTHR33198:SF20">
    <property type="entry name" value="RETROTRANSPOSON GAG DOMAIN-CONTAINING PROTEIN"/>
    <property type="match status" value="1"/>
</dbReference>
<accession>A0A4W4HBG1</accession>
<sequence length="185" mass="21722">LRYRGAEKESEIKRESWLQDDGSYMLINDTGWTACLYNNTTFMVTRIVLTVLKGYFTPRKNMVLERHKFRQRMQAPDQPIDAYVNALSELDKSCEFGMLESDMLRDQLVEKCTRKRLCDRFLQEERLTLDRALTIARIFESAQRESKLLSDNDMTKDIYVNHTRSARNLGHLKVNGYCHKITVGE</sequence>
<dbReference type="Ensembl" id="ENSEEET00000047870.2">
    <property type="protein sequence ID" value="ENSEEEP00000047348.2"/>
    <property type="gene ID" value="ENSEEEG00000022288.2"/>
</dbReference>
<dbReference type="AlphaFoldDB" id="A0A4W4HBG1"/>
<organism evidence="1 2">
    <name type="scientific">Electrophorus electricus</name>
    <name type="common">Electric eel</name>
    <name type="synonym">Gymnotus electricus</name>
    <dbReference type="NCBI Taxonomy" id="8005"/>
    <lineage>
        <taxon>Eukaryota</taxon>
        <taxon>Metazoa</taxon>
        <taxon>Chordata</taxon>
        <taxon>Craniata</taxon>
        <taxon>Vertebrata</taxon>
        <taxon>Euteleostomi</taxon>
        <taxon>Actinopterygii</taxon>
        <taxon>Neopterygii</taxon>
        <taxon>Teleostei</taxon>
        <taxon>Ostariophysi</taxon>
        <taxon>Gymnotiformes</taxon>
        <taxon>Gymnotoidei</taxon>
        <taxon>Gymnotidae</taxon>
        <taxon>Electrophorus</taxon>
    </lineage>
</organism>
<evidence type="ECO:0008006" key="3">
    <source>
        <dbReference type="Google" id="ProtNLM"/>
    </source>
</evidence>
<reference evidence="1" key="4">
    <citation type="submission" date="2025-08" db="UniProtKB">
        <authorList>
            <consortium name="Ensembl"/>
        </authorList>
    </citation>
    <scope>IDENTIFICATION</scope>
</reference>
<dbReference type="PANTHER" id="PTHR33198">
    <property type="entry name" value="ANK_REP_REGION DOMAIN-CONTAINING PROTEIN-RELATED"/>
    <property type="match status" value="1"/>
</dbReference>
<protein>
    <recommendedName>
        <fullName evidence="3">Retrotransposon gag domain-containing protein</fullName>
    </recommendedName>
</protein>
<dbReference type="STRING" id="8005.ENSEEEP00000047348"/>
<evidence type="ECO:0000313" key="1">
    <source>
        <dbReference type="Ensembl" id="ENSEEEP00000047348.2"/>
    </source>
</evidence>
<proteinExistence type="predicted"/>
<dbReference type="GeneTree" id="ENSGT01030000235011"/>
<evidence type="ECO:0000313" key="2">
    <source>
        <dbReference type="Proteomes" id="UP000314983"/>
    </source>
</evidence>
<reference evidence="1" key="3">
    <citation type="submission" date="2020-05" db="EMBL/GenBank/DDBJ databases">
        <title>Electrophorus electricus (electric eel) genome, fEleEle1, primary haplotype.</title>
        <authorList>
            <person name="Myers G."/>
            <person name="Meyer A."/>
            <person name="Fedrigo O."/>
            <person name="Formenti G."/>
            <person name="Rhie A."/>
            <person name="Tracey A."/>
            <person name="Sims Y."/>
            <person name="Jarvis E.D."/>
        </authorList>
    </citation>
    <scope>NUCLEOTIDE SEQUENCE [LARGE SCALE GENOMIC DNA]</scope>
</reference>
<reference evidence="1" key="5">
    <citation type="submission" date="2025-09" db="UniProtKB">
        <authorList>
            <consortium name="Ensembl"/>
        </authorList>
    </citation>
    <scope>IDENTIFICATION</scope>
</reference>
<reference evidence="2" key="1">
    <citation type="journal article" date="2014" name="Science">
        <title>Nonhuman genetics. Genomic basis for the convergent evolution of electric organs.</title>
        <authorList>
            <person name="Gallant J.R."/>
            <person name="Traeger L.L."/>
            <person name="Volkening J.D."/>
            <person name="Moffett H."/>
            <person name="Chen P.H."/>
            <person name="Novina C.D."/>
            <person name="Phillips G.N.Jr."/>
            <person name="Anand R."/>
            <person name="Wells G.B."/>
            <person name="Pinch M."/>
            <person name="Guth R."/>
            <person name="Unguez G.A."/>
            <person name="Albert J.S."/>
            <person name="Zakon H.H."/>
            <person name="Samanta M.P."/>
            <person name="Sussman M.R."/>
        </authorList>
    </citation>
    <scope>NUCLEOTIDE SEQUENCE [LARGE SCALE GENOMIC DNA]</scope>
</reference>
<reference evidence="2" key="2">
    <citation type="journal article" date="2017" name="Sci. Adv.">
        <title>A tail of two voltages: Proteomic comparison of the three electric organs of the electric eel.</title>
        <authorList>
            <person name="Traeger L.L."/>
            <person name="Sabat G."/>
            <person name="Barrett-Wilt G.A."/>
            <person name="Wells G.B."/>
            <person name="Sussman M.R."/>
        </authorList>
    </citation>
    <scope>NUCLEOTIDE SEQUENCE [LARGE SCALE GENOMIC DNA]</scope>
</reference>